<accession>A0A9W4T6S8</accession>
<protein>
    <submittedName>
        <fullName evidence="1">16457_t:CDS:1</fullName>
    </submittedName>
</protein>
<dbReference type="EMBL" id="CAMKVN010008373">
    <property type="protein sequence ID" value="CAI2192482.1"/>
    <property type="molecule type" value="Genomic_DNA"/>
</dbReference>
<comment type="caution">
    <text evidence="1">The sequence shown here is derived from an EMBL/GenBank/DDBJ whole genome shotgun (WGS) entry which is preliminary data.</text>
</comment>
<sequence length="132" mass="15463">MSKVYHVFIGEEIVEESSRLSNDTQHLRNHDGFSRGFPSRAESCLECKEGNYKLAYLVPDNYHPLSFLRKICRKVGKADSQIIYCYYEFGLALTIRLNELIKKWQKKMRKKLNDEVHKHFPPGTTLATVRIK</sequence>
<gene>
    <name evidence="1" type="ORF">FWILDA_LOCUS15598</name>
</gene>
<dbReference type="OrthoDB" id="2444369at2759"/>
<evidence type="ECO:0000313" key="2">
    <source>
        <dbReference type="Proteomes" id="UP001153678"/>
    </source>
</evidence>
<name>A0A9W4T6S8_9GLOM</name>
<reference evidence="1" key="1">
    <citation type="submission" date="2022-08" db="EMBL/GenBank/DDBJ databases">
        <authorList>
            <person name="Kallberg Y."/>
            <person name="Tangrot J."/>
            <person name="Rosling A."/>
        </authorList>
    </citation>
    <scope>NUCLEOTIDE SEQUENCE</scope>
    <source>
        <strain evidence="1">Wild A</strain>
    </source>
</reference>
<organism evidence="1 2">
    <name type="scientific">Funneliformis geosporum</name>
    <dbReference type="NCBI Taxonomy" id="1117311"/>
    <lineage>
        <taxon>Eukaryota</taxon>
        <taxon>Fungi</taxon>
        <taxon>Fungi incertae sedis</taxon>
        <taxon>Mucoromycota</taxon>
        <taxon>Glomeromycotina</taxon>
        <taxon>Glomeromycetes</taxon>
        <taxon>Glomerales</taxon>
        <taxon>Glomeraceae</taxon>
        <taxon>Funneliformis</taxon>
    </lineage>
</organism>
<proteinExistence type="predicted"/>
<dbReference type="Proteomes" id="UP001153678">
    <property type="component" value="Unassembled WGS sequence"/>
</dbReference>
<dbReference type="AlphaFoldDB" id="A0A9W4T6S8"/>
<keyword evidence="2" id="KW-1185">Reference proteome</keyword>
<evidence type="ECO:0000313" key="1">
    <source>
        <dbReference type="EMBL" id="CAI2192482.1"/>
    </source>
</evidence>